<feature type="transmembrane region" description="Helical" evidence="13">
    <location>
        <begin position="85"/>
        <end position="105"/>
    </location>
</feature>
<dbReference type="InterPro" id="IPR050277">
    <property type="entry name" value="Sodium:Solute_Symporter"/>
</dbReference>
<feature type="transmembrane region" description="Helical" evidence="13">
    <location>
        <begin position="252"/>
        <end position="277"/>
    </location>
</feature>
<keyword evidence="11" id="KW-0739">Sodium transport</keyword>
<sequence length="647" mass="70245">MAVSATNYAWLYSLIAVYGVASGTAAEYARRNNKAAVNDTGDEMRNHFGAGKGLSGLSLFFTLSASLFSAYSVEGIAWEAWFKGWFVTRWIPAGVGVYMCFLIIAPRLHALGKSRGYLTLSAFVYDRFSAPNSQYQATAHALRVITYMCMLLPIFTYQISQFVSMGKIMSAFTSNAISETTGVLIFALIMLHVEAIGGLRAVAYTDIIQGVILIIGSLVFFIASGVEFGGLSRAKEYFIAEGKFVKLPATSGSWSIIGYTSFVLRVAAAATMFPHLAMRLFVAKDRKMLQRGLAGMNFTFFWVQLASMIAGWTAVYALRDDTGVSIANQQSIFGRLALMLKTSSNFGDFASSLLVLAACAAMISTADSGLLAFSTMFVHDIYLPYAPKLFGPKARTDGFALKIVGLIASVCALGIGLALSIVNIREGKPDITGLFSIQTVTPIHAIPAVWGGLHLHWISGEAVLCGLIAGVVAGLSMVLDTSFNVKRAIGLDEHSSGWNTCVFAFLINIGVVLTVTIIEKFVLTKRAPSQVAPGARPLFIGTVVDKMFTAPLAWVAMLMTLLAACPFWYKPSSEVKYVGDMATWAFTSLFFSFILAIEVSCMYLFRWEDFKTEGDEGVDVDQERGVDVNAVSKEKFKFTGLTVEQVK</sequence>
<keyword evidence="9" id="KW-0406">Ion transport</keyword>
<protein>
    <recommendedName>
        <fullName evidence="15">Sodium/solute symporter</fullName>
    </recommendedName>
</protein>
<dbReference type="InterPro" id="IPR038377">
    <property type="entry name" value="Na/Glc_symporter_sf"/>
</dbReference>
<dbReference type="PANTHER" id="PTHR48086:SF3">
    <property type="entry name" value="SODIUM_PROLINE SYMPORTER"/>
    <property type="match status" value="1"/>
</dbReference>
<dbReference type="Pfam" id="PF00474">
    <property type="entry name" value="SSF"/>
    <property type="match status" value="1"/>
</dbReference>
<dbReference type="GO" id="GO:0005886">
    <property type="term" value="C:plasma membrane"/>
    <property type="evidence" value="ECO:0007669"/>
    <property type="project" value="UniProtKB-SubCell"/>
</dbReference>
<keyword evidence="8" id="KW-0915">Sodium</keyword>
<organism evidence="14">
    <name type="scientific">Ostreococcus mediterraneus</name>
    <dbReference type="NCBI Taxonomy" id="1486918"/>
    <lineage>
        <taxon>Eukaryota</taxon>
        <taxon>Viridiplantae</taxon>
        <taxon>Chlorophyta</taxon>
        <taxon>Mamiellophyceae</taxon>
        <taxon>Mamiellales</taxon>
        <taxon>Bathycoccaceae</taxon>
        <taxon>Ostreococcus</taxon>
    </lineage>
</organism>
<feature type="transmembrane region" description="Helical" evidence="13">
    <location>
        <begin position="183"/>
        <end position="203"/>
    </location>
</feature>
<keyword evidence="4" id="KW-1003">Cell membrane</keyword>
<dbReference type="GO" id="GO:0006814">
    <property type="term" value="P:sodium ion transport"/>
    <property type="evidence" value="ECO:0007669"/>
    <property type="project" value="UniProtKB-KW"/>
</dbReference>
<evidence type="ECO:0000256" key="12">
    <source>
        <dbReference type="RuleBase" id="RU362091"/>
    </source>
</evidence>
<keyword evidence="5 13" id="KW-0812">Transmembrane</keyword>
<accession>A0A7S0KI60</accession>
<evidence type="ECO:0000256" key="1">
    <source>
        <dbReference type="ARBA" id="ARBA00004651"/>
    </source>
</evidence>
<comment type="similarity">
    <text evidence="2 12">Belongs to the sodium:solute symporter (SSF) (TC 2.A.21) family.</text>
</comment>
<reference evidence="14" key="1">
    <citation type="submission" date="2021-01" db="EMBL/GenBank/DDBJ databases">
        <authorList>
            <person name="Corre E."/>
            <person name="Pelletier E."/>
            <person name="Niang G."/>
            <person name="Scheremetjew M."/>
            <person name="Finn R."/>
            <person name="Kale V."/>
            <person name="Holt S."/>
            <person name="Cochrane G."/>
            <person name="Meng A."/>
            <person name="Brown T."/>
            <person name="Cohen L."/>
        </authorList>
    </citation>
    <scope>NUCLEOTIDE SEQUENCE</scope>
    <source>
        <strain evidence="14">Clade-D-RCC2572</strain>
    </source>
</reference>
<feature type="transmembrane region" description="Helical" evidence="13">
    <location>
        <begin position="298"/>
        <end position="318"/>
    </location>
</feature>
<gene>
    <name evidence="14" type="ORF">OMED0929_LOCUS3884</name>
</gene>
<dbReference type="PANTHER" id="PTHR48086">
    <property type="entry name" value="SODIUM/PROLINE SYMPORTER-RELATED"/>
    <property type="match status" value="1"/>
</dbReference>
<evidence type="ECO:0008006" key="15">
    <source>
        <dbReference type="Google" id="ProtNLM"/>
    </source>
</evidence>
<feature type="transmembrane region" description="Helical" evidence="13">
    <location>
        <begin position="210"/>
        <end position="232"/>
    </location>
</feature>
<feature type="transmembrane region" description="Helical" evidence="13">
    <location>
        <begin position="581"/>
        <end position="605"/>
    </location>
</feature>
<dbReference type="Gene3D" id="1.20.1730.10">
    <property type="entry name" value="Sodium/glucose cotransporter"/>
    <property type="match status" value="1"/>
</dbReference>
<keyword evidence="6" id="KW-0769">Symport</keyword>
<evidence type="ECO:0000256" key="7">
    <source>
        <dbReference type="ARBA" id="ARBA00022989"/>
    </source>
</evidence>
<feature type="transmembrane region" description="Helical" evidence="13">
    <location>
        <begin position="497"/>
        <end position="518"/>
    </location>
</feature>
<proteinExistence type="inferred from homology"/>
<name>A0A7S0KI60_9CHLO</name>
<keyword evidence="3" id="KW-0813">Transport</keyword>
<feature type="transmembrane region" description="Helical" evidence="13">
    <location>
        <begin position="54"/>
        <end position="73"/>
    </location>
</feature>
<evidence type="ECO:0000313" key="14">
    <source>
        <dbReference type="EMBL" id="CAD8582488.1"/>
    </source>
</evidence>
<evidence type="ECO:0000256" key="3">
    <source>
        <dbReference type="ARBA" id="ARBA00022448"/>
    </source>
</evidence>
<comment type="subcellular location">
    <subcellularLocation>
        <location evidence="1">Cell membrane</location>
        <topology evidence="1">Multi-pass membrane protein</topology>
    </subcellularLocation>
</comment>
<keyword evidence="7 13" id="KW-1133">Transmembrane helix</keyword>
<dbReference type="EMBL" id="HBEW01004658">
    <property type="protein sequence ID" value="CAD8582488.1"/>
    <property type="molecule type" value="Transcribed_RNA"/>
</dbReference>
<feature type="transmembrane region" description="Helical" evidence="13">
    <location>
        <begin position="144"/>
        <end position="163"/>
    </location>
</feature>
<evidence type="ECO:0000256" key="10">
    <source>
        <dbReference type="ARBA" id="ARBA00023136"/>
    </source>
</evidence>
<feature type="transmembrane region" description="Helical" evidence="13">
    <location>
        <begin position="548"/>
        <end position="569"/>
    </location>
</feature>
<dbReference type="InterPro" id="IPR001734">
    <property type="entry name" value="Na/solute_symporter"/>
</dbReference>
<evidence type="ECO:0000256" key="4">
    <source>
        <dbReference type="ARBA" id="ARBA00022475"/>
    </source>
</evidence>
<dbReference type="AlphaFoldDB" id="A0A7S0KI60"/>
<feature type="transmembrane region" description="Helical" evidence="13">
    <location>
        <begin position="349"/>
        <end position="378"/>
    </location>
</feature>
<evidence type="ECO:0000256" key="5">
    <source>
        <dbReference type="ARBA" id="ARBA00022692"/>
    </source>
</evidence>
<evidence type="ECO:0000256" key="2">
    <source>
        <dbReference type="ARBA" id="ARBA00006434"/>
    </source>
</evidence>
<dbReference type="GO" id="GO:0015293">
    <property type="term" value="F:symporter activity"/>
    <property type="evidence" value="ECO:0007669"/>
    <property type="project" value="UniProtKB-KW"/>
</dbReference>
<feature type="transmembrane region" description="Helical" evidence="13">
    <location>
        <begin position="462"/>
        <end position="485"/>
    </location>
</feature>
<keyword evidence="10 13" id="KW-0472">Membrane</keyword>
<evidence type="ECO:0000256" key="6">
    <source>
        <dbReference type="ARBA" id="ARBA00022847"/>
    </source>
</evidence>
<evidence type="ECO:0000256" key="11">
    <source>
        <dbReference type="ARBA" id="ARBA00023201"/>
    </source>
</evidence>
<evidence type="ECO:0000256" key="9">
    <source>
        <dbReference type="ARBA" id="ARBA00023065"/>
    </source>
</evidence>
<evidence type="ECO:0000256" key="8">
    <source>
        <dbReference type="ARBA" id="ARBA00023053"/>
    </source>
</evidence>
<dbReference type="PROSITE" id="PS50283">
    <property type="entry name" value="NA_SOLUT_SYMP_3"/>
    <property type="match status" value="1"/>
</dbReference>
<feature type="transmembrane region" description="Helical" evidence="13">
    <location>
        <begin position="399"/>
        <end position="419"/>
    </location>
</feature>
<evidence type="ECO:0000256" key="13">
    <source>
        <dbReference type="SAM" id="Phobius"/>
    </source>
</evidence>